<dbReference type="InterPro" id="IPR003018">
    <property type="entry name" value="GAF"/>
</dbReference>
<dbReference type="AlphaFoldDB" id="A0A6I3XC67"/>
<dbReference type="EMBL" id="WNWM01000002">
    <property type="protein sequence ID" value="MUI13296.1"/>
    <property type="molecule type" value="Genomic_DNA"/>
</dbReference>
<protein>
    <submittedName>
        <fullName evidence="2">GAF domain-containing protein</fullName>
    </submittedName>
</protein>
<dbReference type="Pfam" id="PF13185">
    <property type="entry name" value="GAF_2"/>
    <property type="match status" value="1"/>
</dbReference>
<sequence length="241" mass="25381">MADDLLSKIHQLCRDIPPAHDDLAAHATLAATLVGAEICSVMLVNGDGEHARMSIAASHGPLAQDAAATLVARGEGLAGQVLASGEALLVDDILSSPYAALARRPGDPGRSLMLAPIRIEGRVVGTLTASCGSSKGCFCEQDLALLETMALLAGKAVQLRQLRGILASRFTQLALSRELEGSAATTAYQKPDQVARLLARSFYREMARAGFDSSQIVQAASEIITQLNSSLARHNAREGRR</sequence>
<dbReference type="RefSeq" id="WP_155709112.1">
    <property type="nucleotide sequence ID" value="NZ_BMWU01000011.1"/>
</dbReference>
<proteinExistence type="predicted"/>
<dbReference type="Proteomes" id="UP000431684">
    <property type="component" value="Unassembled WGS sequence"/>
</dbReference>
<dbReference type="InterPro" id="IPR029016">
    <property type="entry name" value="GAF-like_dom_sf"/>
</dbReference>
<keyword evidence="3" id="KW-1185">Reference proteome</keyword>
<organism evidence="2 3">
    <name type="scientific">Pseudoduganella dura</name>
    <dbReference type="NCBI Taxonomy" id="321982"/>
    <lineage>
        <taxon>Bacteria</taxon>
        <taxon>Pseudomonadati</taxon>
        <taxon>Pseudomonadota</taxon>
        <taxon>Betaproteobacteria</taxon>
        <taxon>Burkholderiales</taxon>
        <taxon>Oxalobacteraceae</taxon>
        <taxon>Telluria group</taxon>
        <taxon>Pseudoduganella</taxon>
    </lineage>
</organism>
<accession>A0A6I3XC67</accession>
<comment type="caution">
    <text evidence="2">The sequence shown here is derived from an EMBL/GenBank/DDBJ whole genome shotgun (WGS) entry which is preliminary data.</text>
</comment>
<gene>
    <name evidence="2" type="ORF">GJV26_12610</name>
</gene>
<dbReference type="SUPFAM" id="SSF55781">
    <property type="entry name" value="GAF domain-like"/>
    <property type="match status" value="1"/>
</dbReference>
<dbReference type="OrthoDB" id="6116130at2"/>
<evidence type="ECO:0000259" key="1">
    <source>
        <dbReference type="SMART" id="SM00065"/>
    </source>
</evidence>
<evidence type="ECO:0000313" key="3">
    <source>
        <dbReference type="Proteomes" id="UP000431684"/>
    </source>
</evidence>
<dbReference type="Gene3D" id="3.30.450.40">
    <property type="match status" value="1"/>
</dbReference>
<evidence type="ECO:0000313" key="2">
    <source>
        <dbReference type="EMBL" id="MUI13296.1"/>
    </source>
</evidence>
<name>A0A6I3XC67_9BURK</name>
<reference evidence="2 3" key="1">
    <citation type="submission" date="2019-11" db="EMBL/GenBank/DDBJ databases">
        <title>Draft Genome Sequences of Six Type Strains of the Genus Massilia.</title>
        <authorList>
            <person name="Miess H."/>
            <person name="Frediansyah A."/>
            <person name="Goeker M."/>
            <person name="Gross H."/>
        </authorList>
    </citation>
    <scope>NUCLEOTIDE SEQUENCE [LARGE SCALE GENOMIC DNA]</scope>
    <source>
        <strain evidence="2 3">DSM 17513</strain>
    </source>
</reference>
<dbReference type="SMART" id="SM00065">
    <property type="entry name" value="GAF"/>
    <property type="match status" value="1"/>
</dbReference>
<feature type="domain" description="GAF" evidence="1">
    <location>
        <begin position="18"/>
        <end position="167"/>
    </location>
</feature>